<name>A0ABV9K4T2_9PORP</name>
<comment type="subcellular location">
    <subcellularLocation>
        <location evidence="1">Cytoplasm</location>
    </subcellularLocation>
</comment>
<feature type="repeat" description="TPR" evidence="6">
    <location>
        <begin position="105"/>
        <end position="138"/>
    </location>
</feature>
<dbReference type="Pfam" id="PF14938">
    <property type="entry name" value="SNAP"/>
    <property type="match status" value="1"/>
</dbReference>
<evidence type="ECO:0000256" key="1">
    <source>
        <dbReference type="ARBA" id="ARBA00004496"/>
    </source>
</evidence>
<organism evidence="7 8">
    <name type="scientific">Falsiporphyromonas endometrii</name>
    <dbReference type="NCBI Taxonomy" id="1387297"/>
    <lineage>
        <taxon>Bacteria</taxon>
        <taxon>Pseudomonadati</taxon>
        <taxon>Bacteroidota</taxon>
        <taxon>Bacteroidia</taxon>
        <taxon>Bacteroidales</taxon>
        <taxon>Porphyromonadaceae</taxon>
        <taxon>Falsiporphyromonas</taxon>
    </lineage>
</organism>
<evidence type="ECO:0000313" key="8">
    <source>
        <dbReference type="Proteomes" id="UP001596020"/>
    </source>
</evidence>
<dbReference type="PANTHER" id="PTHR46630:SF1">
    <property type="entry name" value="TETRATRICOPEPTIDE REPEAT PROTEIN 29"/>
    <property type="match status" value="1"/>
</dbReference>
<dbReference type="PROSITE" id="PS50005">
    <property type="entry name" value="TPR"/>
    <property type="match status" value="1"/>
</dbReference>
<evidence type="ECO:0000256" key="4">
    <source>
        <dbReference type="ARBA" id="ARBA00022803"/>
    </source>
</evidence>
<sequence>MELFFKKGKSPDPHYDAIYSYELGKRYCDSNRISDAISWHEKSIAESKITNDTILIINALNELSYDYLRAEFSKAAKEYADKAIGLSNTILKNNPKNKHAIGASIYSLRRLGHAYMEMGQYNKARKQFHIALTHSRLMNDIVEASRYEAVIGETYEKENLLDSAGYYFNLALMHYMFENHPLGVSFCYLHLGNVFKEKGDIQQAIELYEAGFNAIQGVDGKFEQFAALKNLIISLNSINKYEQAYKKCAWKAWHWPKSMILQRIEYLC</sequence>
<dbReference type="Proteomes" id="UP001596020">
    <property type="component" value="Unassembled WGS sequence"/>
</dbReference>
<evidence type="ECO:0000256" key="6">
    <source>
        <dbReference type="PROSITE-ProRule" id="PRU00339"/>
    </source>
</evidence>
<accession>A0ABV9K4T2</accession>
<dbReference type="SUPFAM" id="SSF48452">
    <property type="entry name" value="TPR-like"/>
    <property type="match status" value="2"/>
</dbReference>
<proteinExistence type="inferred from homology"/>
<gene>
    <name evidence="7" type="ORF">ACFO3G_00365</name>
</gene>
<evidence type="ECO:0000256" key="2">
    <source>
        <dbReference type="ARBA" id="ARBA00022490"/>
    </source>
</evidence>
<keyword evidence="4 6" id="KW-0802">TPR repeat</keyword>
<dbReference type="InterPro" id="IPR011990">
    <property type="entry name" value="TPR-like_helical_dom_sf"/>
</dbReference>
<dbReference type="Gene3D" id="1.25.40.10">
    <property type="entry name" value="Tetratricopeptide repeat domain"/>
    <property type="match status" value="2"/>
</dbReference>
<dbReference type="SMART" id="SM00028">
    <property type="entry name" value="TPR"/>
    <property type="match status" value="3"/>
</dbReference>
<reference evidence="8" key="1">
    <citation type="journal article" date="2019" name="Int. J. Syst. Evol. Microbiol.">
        <title>The Global Catalogue of Microorganisms (GCM) 10K type strain sequencing project: providing services to taxonomists for standard genome sequencing and annotation.</title>
        <authorList>
            <consortium name="The Broad Institute Genomics Platform"/>
            <consortium name="The Broad Institute Genome Sequencing Center for Infectious Disease"/>
            <person name="Wu L."/>
            <person name="Ma J."/>
        </authorList>
    </citation>
    <scope>NUCLEOTIDE SEQUENCE [LARGE SCALE GENOMIC DNA]</scope>
    <source>
        <strain evidence="8">CGMCC 4.7357</strain>
    </source>
</reference>
<comment type="caution">
    <text evidence="7">The sequence shown here is derived from an EMBL/GenBank/DDBJ whole genome shotgun (WGS) entry which is preliminary data.</text>
</comment>
<protein>
    <submittedName>
        <fullName evidence="7">Tetratricopeptide repeat protein</fullName>
    </submittedName>
</protein>
<keyword evidence="2" id="KW-0963">Cytoplasm</keyword>
<evidence type="ECO:0000256" key="5">
    <source>
        <dbReference type="ARBA" id="ARBA00038253"/>
    </source>
</evidence>
<dbReference type="InterPro" id="IPR051476">
    <property type="entry name" value="Bac_ResReg_Asp_Phosphatase"/>
</dbReference>
<evidence type="ECO:0000313" key="7">
    <source>
        <dbReference type="EMBL" id="MFC4665090.1"/>
    </source>
</evidence>
<keyword evidence="8" id="KW-1185">Reference proteome</keyword>
<dbReference type="EMBL" id="JBHSGO010000005">
    <property type="protein sequence ID" value="MFC4665090.1"/>
    <property type="molecule type" value="Genomic_DNA"/>
</dbReference>
<comment type="similarity">
    <text evidence="5">Belongs to the Rap family.</text>
</comment>
<keyword evidence="3" id="KW-0677">Repeat</keyword>
<evidence type="ECO:0000256" key="3">
    <source>
        <dbReference type="ARBA" id="ARBA00022737"/>
    </source>
</evidence>
<dbReference type="PANTHER" id="PTHR46630">
    <property type="entry name" value="TETRATRICOPEPTIDE REPEAT PROTEIN 29"/>
    <property type="match status" value="1"/>
</dbReference>
<dbReference type="InterPro" id="IPR019734">
    <property type="entry name" value="TPR_rpt"/>
</dbReference>